<reference evidence="7 8" key="1">
    <citation type="journal article" date="2018" name="MBio">
        <title>Comparative Genomics Reveals the Core Gene Toolbox for the Fungus-Insect Symbiosis.</title>
        <authorList>
            <person name="Wang Y."/>
            <person name="Stata M."/>
            <person name="Wang W."/>
            <person name="Stajich J.E."/>
            <person name="White M.M."/>
            <person name="Moncalvo J.M."/>
        </authorList>
    </citation>
    <scope>NUCLEOTIDE SEQUENCE [LARGE SCALE GENOMIC DNA]</scope>
    <source>
        <strain evidence="7 8">SWE-8-4</strain>
    </source>
</reference>
<dbReference type="PROSITE" id="PS50067">
    <property type="entry name" value="KINESIN_MOTOR_2"/>
    <property type="match status" value="1"/>
</dbReference>
<gene>
    <name evidence="7" type="ORF">BB561_003124</name>
</gene>
<dbReference type="EMBL" id="MBFR01000121">
    <property type="protein sequence ID" value="PVU93670.1"/>
    <property type="molecule type" value="Genomic_DNA"/>
</dbReference>
<dbReference type="InterPro" id="IPR019821">
    <property type="entry name" value="Kinesin_motor_CS"/>
</dbReference>
<dbReference type="GO" id="GO:0007018">
    <property type="term" value="P:microtubule-based movement"/>
    <property type="evidence" value="ECO:0007669"/>
    <property type="project" value="InterPro"/>
</dbReference>
<dbReference type="GO" id="GO:0008017">
    <property type="term" value="F:microtubule binding"/>
    <property type="evidence" value="ECO:0007669"/>
    <property type="project" value="InterPro"/>
</dbReference>
<dbReference type="STRING" id="133385.A0A2T9YMV3"/>
<evidence type="ECO:0000256" key="4">
    <source>
        <dbReference type="SAM" id="Coils"/>
    </source>
</evidence>
<dbReference type="InterPro" id="IPR027640">
    <property type="entry name" value="Kinesin-like_fam"/>
</dbReference>
<dbReference type="GO" id="GO:0003777">
    <property type="term" value="F:microtubule motor activity"/>
    <property type="evidence" value="ECO:0007669"/>
    <property type="project" value="InterPro"/>
</dbReference>
<dbReference type="Gene3D" id="3.40.850.10">
    <property type="entry name" value="Kinesin motor domain"/>
    <property type="match status" value="1"/>
</dbReference>
<dbReference type="SUPFAM" id="SSF52540">
    <property type="entry name" value="P-loop containing nucleoside triphosphate hydrolases"/>
    <property type="match status" value="1"/>
</dbReference>
<dbReference type="InterPro" id="IPR001752">
    <property type="entry name" value="Kinesin_motor_dom"/>
</dbReference>
<sequence>MPPDTLNFCPDNNTELDTYNPSCIKSHSLNTNEKAVVSAVRKTGLHNSTGSINSTNSISNNSSVVNSDDSKLDANSSCLLVAIRVRPFNTNELKNMIPTELERYGYSFENNQENVDTAEPEAEWGKSPVWKAVHVLDSHVLVFDPPEEDNSFGSSANSNSSKPQPRSHRLKNTTSAPIASHNQRHKDIRFVYDKIYGEDSTQKELYEGTTQGLIRSVFEGYNGSVFAYGATGCGKTYTISGTPDDPGIIFLTMKELFEKVEQEKETKEIDIRLSYLEVYNETIRDLISPDNKNSAGLSLREDVKNGVSVAGLSEHKPTTVNDVMDFVIKGNTNRTVGSTAANNTSSRSHAVLQINVKQKPKSGGLKTDVISATMSIIDLAGSERATVTRNKGERMREGANINRSLLSLANCINALCDPKKKRHIPYRDSKLTRLLKFSLGGNCRTVMITCISPASTYYEETLNTLKYASRAKNIKTTLNKNSSSSQVHIAQYTKKIQEQSTEIIRLQKEIFELKKKNSSGSFNTSKYSLAEQKSNSTFNGLNRTAQESRRTVAAEQTVQDIRNRISQNTASSGTAEYDYASAFVLNKLFLESQCQLKAWRERFDNSNVNYNLLNNLGSQNDTFKKKVEDLLSNLAKQSKLASRHTDHAKNAIQRHKYAAEKCANSSNPSQALSNEQKQRIDQELKILQLTSEKKGLQRQVDLLNTVVDGYANESLNLFSLNATCLSSLKSVINTFKNSIENATISDPSIKNVVMESIEYLNSLYLSTINTFSLTTSRIESNINSVLNSGGPSNVDTSLLFKAQKAFKSPTNNSNAINVSSAPDINSSQVKSNTEVLNIPPVNNNIRAHRTMSRKELLSCATNNMRLARLVSPRARKSRASIVGSGYGMKSLFRSDNKPNTALNTQTSNISTTLKNDDSKSNNVTYLSALTKNNPLRRRSSIISTISDDPEYKPSPRKKIKLNSSIDINNMSTSSLAGKDGIKKVGLVADKHKRYKRYSVGVNDVSSIGAMNNIRSDNLNSSKINSRRESVYNNKLNNDSKSQNVNFSDTNSVKLISPDAIKNKSPVIVTEGKYVPPVANALPKKSILKTNNTATSNSSVLKQAHKKTTNFSNIEPIAVNSNNVNFRSSLARDIKIKSNTEVLNIPPVNNNIRAHRTMSRKELLSCATNNMRLARLVSPRARKSRASIVGSGYGMKSLFRSDNKPNTALNTQTSNISTTLKNDDSKSNNVTYLSALTKNNPLRRRSSIISTISDDPEYKPSPRKKIKLNSSIDINNMSTSSLAGKDGIKKVGLVADKHKRYKRYSVGVNDVSSIGAMNNIRSDNLNSSKINSRRESVYNNKLNNDSKSQNVNFSDTNSVKLISPDAIKNKSPVIVTEGKYVPPVANALPKKSILKTNNTATSNSSVLKQAHKKTTNFSNIEPIAVNSNNVNFRSSLARDIKSIIKESLASSPPIEKNN</sequence>
<evidence type="ECO:0000259" key="6">
    <source>
        <dbReference type="PROSITE" id="PS50067"/>
    </source>
</evidence>
<dbReference type="InterPro" id="IPR036961">
    <property type="entry name" value="Kinesin_motor_dom_sf"/>
</dbReference>
<evidence type="ECO:0000256" key="3">
    <source>
        <dbReference type="PROSITE-ProRule" id="PRU00283"/>
    </source>
</evidence>
<dbReference type="PROSITE" id="PS00411">
    <property type="entry name" value="KINESIN_MOTOR_1"/>
    <property type="match status" value="1"/>
</dbReference>
<evidence type="ECO:0000256" key="1">
    <source>
        <dbReference type="ARBA" id="ARBA00022741"/>
    </source>
</evidence>
<feature type="compositionally biased region" description="Low complexity" evidence="5">
    <location>
        <begin position="151"/>
        <end position="161"/>
    </location>
</feature>
<keyword evidence="4" id="KW-0175">Coiled coil</keyword>
<keyword evidence="3" id="KW-0505">Motor protein</keyword>
<feature type="region of interest" description="Disordered" evidence="5">
    <location>
        <begin position="147"/>
        <end position="179"/>
    </location>
</feature>
<keyword evidence="8" id="KW-1185">Reference proteome</keyword>
<dbReference type="GO" id="GO:0051231">
    <property type="term" value="P:spindle elongation"/>
    <property type="evidence" value="ECO:0007669"/>
    <property type="project" value="TreeGrafter"/>
</dbReference>
<proteinExistence type="inferred from homology"/>
<feature type="coiled-coil region" evidence="4">
    <location>
        <begin position="489"/>
        <end position="516"/>
    </location>
</feature>
<dbReference type="GO" id="GO:0005875">
    <property type="term" value="C:microtubule associated complex"/>
    <property type="evidence" value="ECO:0007669"/>
    <property type="project" value="TreeGrafter"/>
</dbReference>
<dbReference type="Pfam" id="PF00225">
    <property type="entry name" value="Kinesin"/>
    <property type="match status" value="1"/>
</dbReference>
<dbReference type="PRINTS" id="PR00380">
    <property type="entry name" value="KINESINHEAVY"/>
</dbReference>
<dbReference type="GO" id="GO:0007052">
    <property type="term" value="P:mitotic spindle organization"/>
    <property type="evidence" value="ECO:0007669"/>
    <property type="project" value="TreeGrafter"/>
</dbReference>
<evidence type="ECO:0000313" key="7">
    <source>
        <dbReference type="EMBL" id="PVU93670.1"/>
    </source>
</evidence>
<dbReference type="OrthoDB" id="3176171at2759"/>
<keyword evidence="2 3" id="KW-0067">ATP-binding</keyword>
<feature type="binding site" evidence="3">
    <location>
        <begin position="229"/>
        <end position="236"/>
    </location>
    <ligand>
        <name>ATP</name>
        <dbReference type="ChEBI" id="CHEBI:30616"/>
    </ligand>
</feature>
<evidence type="ECO:0000256" key="5">
    <source>
        <dbReference type="SAM" id="MobiDB-lite"/>
    </source>
</evidence>
<evidence type="ECO:0000256" key="2">
    <source>
        <dbReference type="ARBA" id="ARBA00022840"/>
    </source>
</evidence>
<name>A0A2T9YMV3_9FUNG</name>
<comment type="caution">
    <text evidence="7">The sequence shown here is derived from an EMBL/GenBank/DDBJ whole genome shotgun (WGS) entry which is preliminary data.</text>
</comment>
<dbReference type="PANTHER" id="PTHR47969:SF29">
    <property type="entry name" value="KINESIN-LIKE PROTEIN"/>
    <property type="match status" value="1"/>
</dbReference>
<dbReference type="GO" id="GO:0005524">
    <property type="term" value="F:ATP binding"/>
    <property type="evidence" value="ECO:0007669"/>
    <property type="project" value="UniProtKB-UniRule"/>
</dbReference>
<evidence type="ECO:0000313" key="8">
    <source>
        <dbReference type="Proteomes" id="UP000245383"/>
    </source>
</evidence>
<dbReference type="SMART" id="SM00129">
    <property type="entry name" value="KISc"/>
    <property type="match status" value="1"/>
</dbReference>
<accession>A0A2T9YMV3</accession>
<dbReference type="PANTHER" id="PTHR47969">
    <property type="entry name" value="CHROMOSOME-ASSOCIATED KINESIN KIF4A-RELATED"/>
    <property type="match status" value="1"/>
</dbReference>
<comment type="similarity">
    <text evidence="3">Belongs to the TRAFAC class myosin-kinesin ATPase superfamily. Kinesin family.</text>
</comment>
<protein>
    <recommendedName>
        <fullName evidence="6">Kinesin motor domain-containing protein</fullName>
    </recommendedName>
</protein>
<organism evidence="7 8">
    <name type="scientific">Smittium simulii</name>
    <dbReference type="NCBI Taxonomy" id="133385"/>
    <lineage>
        <taxon>Eukaryota</taxon>
        <taxon>Fungi</taxon>
        <taxon>Fungi incertae sedis</taxon>
        <taxon>Zoopagomycota</taxon>
        <taxon>Kickxellomycotina</taxon>
        <taxon>Harpellomycetes</taxon>
        <taxon>Harpellales</taxon>
        <taxon>Legeriomycetaceae</taxon>
        <taxon>Smittium</taxon>
    </lineage>
</organism>
<dbReference type="Proteomes" id="UP000245383">
    <property type="component" value="Unassembled WGS sequence"/>
</dbReference>
<dbReference type="InterPro" id="IPR027417">
    <property type="entry name" value="P-loop_NTPase"/>
</dbReference>
<keyword evidence="1 3" id="KW-0547">Nucleotide-binding</keyword>
<feature type="domain" description="Kinesin motor" evidence="6">
    <location>
        <begin position="78"/>
        <end position="474"/>
    </location>
</feature>